<keyword evidence="2" id="KW-1185">Reference proteome</keyword>
<comment type="caution">
    <text evidence="1">The sequence shown here is derived from an EMBL/GenBank/DDBJ whole genome shotgun (WGS) entry which is preliminary data.</text>
</comment>
<proteinExistence type="predicted"/>
<accession>A0ACB8DTC4</accession>
<dbReference type="EMBL" id="CM023470">
    <property type="protein sequence ID" value="KAH7977692.1"/>
    <property type="molecule type" value="Genomic_DNA"/>
</dbReference>
<name>A0ACB8DTC4_DERSI</name>
<sequence length="208" mass="23684">MGPRSGRLPQSGAYMVDSYPSVYPSVTQLFSNLRGMRSILDHRRVDLIKSCTVSAVDGCFQLAELSLWNNFLWVINIELRQVRLALACLRGRRVPLACTMQRRRSVILVHWPLMEHHSIEFVELNQSRMSPKQLRGGTELGGHLRHARLCYHLLDYPTKDLMDALRSTVTMLDTLEIVSVCFSSVGVSMLYNLLDRCDAMGTLVFLEN</sequence>
<evidence type="ECO:0000313" key="2">
    <source>
        <dbReference type="Proteomes" id="UP000821865"/>
    </source>
</evidence>
<organism evidence="1 2">
    <name type="scientific">Dermacentor silvarum</name>
    <name type="common">Tick</name>
    <dbReference type="NCBI Taxonomy" id="543639"/>
    <lineage>
        <taxon>Eukaryota</taxon>
        <taxon>Metazoa</taxon>
        <taxon>Ecdysozoa</taxon>
        <taxon>Arthropoda</taxon>
        <taxon>Chelicerata</taxon>
        <taxon>Arachnida</taxon>
        <taxon>Acari</taxon>
        <taxon>Parasitiformes</taxon>
        <taxon>Ixodida</taxon>
        <taxon>Ixodoidea</taxon>
        <taxon>Ixodidae</taxon>
        <taxon>Rhipicephalinae</taxon>
        <taxon>Dermacentor</taxon>
    </lineage>
</organism>
<gene>
    <name evidence="1" type="ORF">HPB49_003187</name>
</gene>
<dbReference type="Proteomes" id="UP000821865">
    <property type="component" value="Chromosome 1"/>
</dbReference>
<evidence type="ECO:0000313" key="1">
    <source>
        <dbReference type="EMBL" id="KAH7977692.1"/>
    </source>
</evidence>
<protein>
    <submittedName>
        <fullName evidence="1">Uncharacterized protein</fullName>
    </submittedName>
</protein>
<reference evidence="1" key="1">
    <citation type="submission" date="2020-05" db="EMBL/GenBank/DDBJ databases">
        <title>Large-scale comparative analyses of tick genomes elucidate their genetic diversity and vector capacities.</title>
        <authorList>
            <person name="Jia N."/>
            <person name="Wang J."/>
            <person name="Shi W."/>
            <person name="Du L."/>
            <person name="Sun Y."/>
            <person name="Zhan W."/>
            <person name="Jiang J."/>
            <person name="Wang Q."/>
            <person name="Zhang B."/>
            <person name="Ji P."/>
            <person name="Sakyi L.B."/>
            <person name="Cui X."/>
            <person name="Yuan T."/>
            <person name="Jiang B."/>
            <person name="Yang W."/>
            <person name="Lam T.T.-Y."/>
            <person name="Chang Q."/>
            <person name="Ding S."/>
            <person name="Wang X."/>
            <person name="Zhu J."/>
            <person name="Ruan X."/>
            <person name="Zhao L."/>
            <person name="Wei J."/>
            <person name="Que T."/>
            <person name="Du C."/>
            <person name="Cheng J."/>
            <person name="Dai P."/>
            <person name="Han X."/>
            <person name="Huang E."/>
            <person name="Gao Y."/>
            <person name="Liu J."/>
            <person name="Shao H."/>
            <person name="Ye R."/>
            <person name="Li L."/>
            <person name="Wei W."/>
            <person name="Wang X."/>
            <person name="Wang C."/>
            <person name="Yang T."/>
            <person name="Huo Q."/>
            <person name="Li W."/>
            <person name="Guo W."/>
            <person name="Chen H."/>
            <person name="Zhou L."/>
            <person name="Ni X."/>
            <person name="Tian J."/>
            <person name="Zhou Y."/>
            <person name="Sheng Y."/>
            <person name="Liu T."/>
            <person name="Pan Y."/>
            <person name="Xia L."/>
            <person name="Li J."/>
            <person name="Zhao F."/>
            <person name="Cao W."/>
        </authorList>
    </citation>
    <scope>NUCLEOTIDE SEQUENCE</scope>
    <source>
        <strain evidence="1">Dsil-2018</strain>
    </source>
</reference>